<name>A0A7M7PTV8_NASVI</name>
<dbReference type="KEGG" id="nvi:116415801"/>
<protein>
    <submittedName>
        <fullName evidence="2">Uncharacterized protein</fullName>
    </submittedName>
</protein>
<accession>A0A7M7PTV8</accession>
<dbReference type="Proteomes" id="UP000002358">
    <property type="component" value="Chromosome 1"/>
</dbReference>
<dbReference type="AlphaFoldDB" id="A0A7M7PTV8"/>
<sequence>MIRWWKINTLLISNNSLSSERPGTRVPFPLSLTHTSRAHTNTADSCTSTNVLILNKYPNFYDHVIFINFHHIHFYILFLDPVDNEHNIDPPAPVIEPAITDPPAPVIEPGVIDPPAPVIEPAVIVQQIPQIDPLPADPPHQEDPDDSNPGSPLHPEAVYISVRADVHRADQEETATVDPLEDETARKAGTKKPKKLIDPPVMEQPIPQLPRSREEEDGFGNEDRLIVGNRFAGVVGQAAEGLG</sequence>
<evidence type="ECO:0000313" key="3">
    <source>
        <dbReference type="Proteomes" id="UP000002358"/>
    </source>
</evidence>
<dbReference type="InParanoid" id="A0A7M7PTV8"/>
<evidence type="ECO:0000256" key="1">
    <source>
        <dbReference type="SAM" id="MobiDB-lite"/>
    </source>
</evidence>
<feature type="compositionally biased region" description="Acidic residues" evidence="1">
    <location>
        <begin position="172"/>
        <end position="182"/>
    </location>
</feature>
<dbReference type="EnsemblMetazoa" id="XM_031921039">
    <property type="protein sequence ID" value="XP_031776899"/>
    <property type="gene ID" value="LOC116415801"/>
</dbReference>
<reference evidence="2" key="1">
    <citation type="submission" date="2021-01" db="UniProtKB">
        <authorList>
            <consortium name="EnsemblMetazoa"/>
        </authorList>
    </citation>
    <scope>IDENTIFICATION</scope>
</reference>
<keyword evidence="3" id="KW-1185">Reference proteome</keyword>
<feature type="region of interest" description="Disordered" evidence="1">
    <location>
        <begin position="170"/>
        <end position="219"/>
    </location>
</feature>
<feature type="region of interest" description="Disordered" evidence="1">
    <location>
        <begin position="131"/>
        <end position="155"/>
    </location>
</feature>
<dbReference type="SMR" id="A0A7M7PTV8"/>
<dbReference type="RefSeq" id="XP_031776899.1">
    <property type="nucleotide sequence ID" value="XM_031921039.1"/>
</dbReference>
<dbReference type="GeneID" id="116415801"/>
<organism evidence="2 3">
    <name type="scientific">Nasonia vitripennis</name>
    <name type="common">Parasitic wasp</name>
    <dbReference type="NCBI Taxonomy" id="7425"/>
    <lineage>
        <taxon>Eukaryota</taxon>
        <taxon>Metazoa</taxon>
        <taxon>Ecdysozoa</taxon>
        <taxon>Arthropoda</taxon>
        <taxon>Hexapoda</taxon>
        <taxon>Insecta</taxon>
        <taxon>Pterygota</taxon>
        <taxon>Neoptera</taxon>
        <taxon>Endopterygota</taxon>
        <taxon>Hymenoptera</taxon>
        <taxon>Apocrita</taxon>
        <taxon>Proctotrupomorpha</taxon>
        <taxon>Chalcidoidea</taxon>
        <taxon>Pteromalidae</taxon>
        <taxon>Pteromalinae</taxon>
        <taxon>Nasonia</taxon>
    </lineage>
</organism>
<evidence type="ECO:0000313" key="2">
    <source>
        <dbReference type="EnsemblMetazoa" id="XP_031776899"/>
    </source>
</evidence>
<proteinExistence type="predicted"/>